<dbReference type="EMBL" id="ADZX01000940">
    <property type="protein sequence ID" value="EFK94957.1"/>
    <property type="molecule type" value="Genomic_DNA"/>
</dbReference>
<dbReference type="SUPFAM" id="SSF47413">
    <property type="entry name" value="lambda repressor-like DNA-binding domains"/>
    <property type="match status" value="1"/>
</dbReference>
<dbReference type="Pfam" id="PF01381">
    <property type="entry name" value="HTH_3"/>
    <property type="match status" value="1"/>
</dbReference>
<comment type="caution">
    <text evidence="2">The sequence shown here is derived from an EMBL/GenBank/DDBJ whole genome shotgun (WGS) entry which is preliminary data.</text>
</comment>
<protein>
    <submittedName>
        <fullName evidence="2">Transcriptional regulator</fullName>
    </submittedName>
</protein>
<dbReference type="CDD" id="cd00093">
    <property type="entry name" value="HTH_XRE"/>
    <property type="match status" value="1"/>
</dbReference>
<dbReference type="Gene3D" id="1.10.260.40">
    <property type="entry name" value="lambda repressor-like DNA-binding domains"/>
    <property type="match status" value="1"/>
</dbReference>
<dbReference type="SMART" id="SM00530">
    <property type="entry name" value="HTH_XRE"/>
    <property type="match status" value="1"/>
</dbReference>
<sequence length="99" mass="11215">LSAEEVRYLRKELGLSQKVLAQSLGIAESTVRGWEVGKTTISGPADRLLRVLYKEYADPDSLARELVDQLSRLDSQVQRSRRQLKFEVSGNAWVRQKIG</sequence>
<dbReference type="InterPro" id="IPR010982">
    <property type="entry name" value="Lambda_DNA-bd_dom_sf"/>
</dbReference>
<evidence type="ECO:0000313" key="2">
    <source>
        <dbReference type="EMBL" id="EFK94957.1"/>
    </source>
</evidence>
<feature type="non-terminal residue" evidence="2">
    <location>
        <position position="1"/>
    </location>
</feature>
<organism evidence="2">
    <name type="scientific">sediment metagenome</name>
    <dbReference type="NCBI Taxonomy" id="749907"/>
    <lineage>
        <taxon>unclassified sequences</taxon>
        <taxon>metagenomes</taxon>
        <taxon>ecological metagenomes</taxon>
    </lineage>
</organism>
<accession>D9PNA6</accession>
<name>D9PNA6_9ZZZZ</name>
<reference evidence="2" key="2">
    <citation type="journal article" date="2011" name="Microb. Ecol.">
        <title>Taxonomic and Functional Metagenomic Profiling of the Microbial Community in the Anoxic Sediment of a Sub-saline Shallow Lake (Laguna de Carrizo, Central Spain).</title>
        <authorList>
            <person name="Ferrer M."/>
            <person name="Guazzaroni M.E."/>
            <person name="Richter M."/>
            <person name="Garcia-Salamanca A."/>
            <person name="Yarza P."/>
            <person name="Suarez-Suarez A."/>
            <person name="Solano J."/>
            <person name="Alcaide M."/>
            <person name="van Dillewijn P."/>
            <person name="Molina-Henares M.A."/>
            <person name="Lopez-Cortes N."/>
            <person name="Al-Ramahi Y."/>
            <person name="Guerrero C."/>
            <person name="Acosta A."/>
            <person name="de Eugenio L.I."/>
            <person name="Martinez V."/>
            <person name="Marques S."/>
            <person name="Rojo F."/>
            <person name="Santero E."/>
            <person name="Genilloud O."/>
            <person name="Perez-Perez J."/>
            <person name="Rossello-Mora R."/>
            <person name="Ramos J.L."/>
        </authorList>
    </citation>
    <scope>NUCLEOTIDE SEQUENCE</scope>
</reference>
<feature type="domain" description="HTH cro/C1-type" evidence="1">
    <location>
        <begin position="6"/>
        <end position="42"/>
    </location>
</feature>
<reference evidence="2" key="1">
    <citation type="submission" date="2010-07" db="EMBL/GenBank/DDBJ databases">
        <authorList>
            <consortium name="CONSOLIDER consortium CSD2007-00005"/>
            <person name="Guazzaroni M.-E."/>
            <person name="Richter M."/>
            <person name="Garcia-Salamanca A."/>
            <person name="Yarza P."/>
            <person name="Ferrer M."/>
        </authorList>
    </citation>
    <scope>NUCLEOTIDE SEQUENCE</scope>
</reference>
<dbReference type="GO" id="GO:0003677">
    <property type="term" value="F:DNA binding"/>
    <property type="evidence" value="ECO:0007669"/>
    <property type="project" value="InterPro"/>
</dbReference>
<gene>
    <name evidence="2" type="ORF">LDC_3039</name>
</gene>
<dbReference type="InterPro" id="IPR001387">
    <property type="entry name" value="Cro/C1-type_HTH"/>
</dbReference>
<dbReference type="PROSITE" id="PS50943">
    <property type="entry name" value="HTH_CROC1"/>
    <property type="match status" value="1"/>
</dbReference>
<proteinExistence type="predicted"/>
<dbReference type="AlphaFoldDB" id="D9PNA6"/>
<evidence type="ECO:0000259" key="1">
    <source>
        <dbReference type="PROSITE" id="PS50943"/>
    </source>
</evidence>